<protein>
    <submittedName>
        <fullName evidence="10">Ergochrome cluster transcriptional regulator</fullName>
    </submittedName>
</protein>
<dbReference type="GO" id="GO:0000981">
    <property type="term" value="F:DNA-binding transcription factor activity, RNA polymerase II-specific"/>
    <property type="evidence" value="ECO:0007669"/>
    <property type="project" value="InterPro"/>
</dbReference>
<dbReference type="InterPro" id="IPR036864">
    <property type="entry name" value="Zn2-C6_fun-type_DNA-bd_sf"/>
</dbReference>
<proteinExistence type="predicted"/>
<sequence length="423" mass="47188">MRLSSWPRAGALACVACKKKFTQKSSLIRHLKWCGKPAPTHVRQKACRSCVVSRARCSLERPACSRCASRGEDCKYYVPNGIDSKFENVPRSSTQPQRVPRDPRPQDVLPTLQNLPYLPNGLLGVNDTVLKSPTFQALDSCDASLEEVCAADGSSSCEADTPTTTAGDTPPNPVLSNDWMIPFLSEPSLCDTTPLLAKHSMKTLLRLFRTWPRMIVKGFQLPPIFHPSMATSENALTQPLSNCFAIVRMWDGQSDGASGIVMETVLKETKIIFTNIQTYDEATLVAALQALIIYTILLIFPSHDQHAVPSIDPSIFIGLQQVVYFTAGTGITLQEETDHVVPSWDAWIHVTSKRRVIFSLYLLHWAYSVHHRLPSFNCDELGFMPAPAAKFLWQASTKSDWERLYKRWLAQWDGCESADADMA</sequence>
<evidence type="ECO:0000313" key="11">
    <source>
        <dbReference type="Proteomes" id="UP000785200"/>
    </source>
</evidence>
<keyword evidence="1" id="KW-0479">Metal-binding</keyword>
<dbReference type="OrthoDB" id="2441642at2759"/>
<feature type="domain" description="C2H2-type" evidence="9">
    <location>
        <begin position="12"/>
        <end position="46"/>
    </location>
</feature>
<feature type="region of interest" description="Disordered" evidence="7">
    <location>
        <begin position="85"/>
        <end position="105"/>
    </location>
</feature>
<dbReference type="PANTHER" id="PTHR47660:SF3">
    <property type="entry name" value="FINGER DOMAIN PROTEIN, PUTATIVE (AFU_ORTHOLOGUE AFUA_4G03310)-RELATED"/>
    <property type="match status" value="1"/>
</dbReference>
<dbReference type="SUPFAM" id="SSF57701">
    <property type="entry name" value="Zn2/Cys6 DNA-binding domain"/>
    <property type="match status" value="1"/>
</dbReference>
<dbReference type="AlphaFoldDB" id="A0A9P6VK58"/>
<keyword evidence="3" id="KW-0805">Transcription regulation</keyword>
<keyword evidence="2" id="KW-0862">Zinc</keyword>
<organism evidence="10 11">
    <name type="scientific">Hyphodiscus hymeniophilus</name>
    <dbReference type="NCBI Taxonomy" id="353542"/>
    <lineage>
        <taxon>Eukaryota</taxon>
        <taxon>Fungi</taxon>
        <taxon>Dikarya</taxon>
        <taxon>Ascomycota</taxon>
        <taxon>Pezizomycotina</taxon>
        <taxon>Leotiomycetes</taxon>
        <taxon>Helotiales</taxon>
        <taxon>Hyphodiscaceae</taxon>
        <taxon>Hyphodiscus</taxon>
    </lineage>
</organism>
<dbReference type="Gene3D" id="4.10.240.10">
    <property type="entry name" value="Zn(2)-C6 fungal-type DNA-binding domain"/>
    <property type="match status" value="1"/>
</dbReference>
<accession>A0A9P6VK58</accession>
<keyword evidence="6" id="KW-0863">Zinc-finger</keyword>
<evidence type="ECO:0000256" key="7">
    <source>
        <dbReference type="SAM" id="MobiDB-lite"/>
    </source>
</evidence>
<evidence type="ECO:0000256" key="4">
    <source>
        <dbReference type="ARBA" id="ARBA00023163"/>
    </source>
</evidence>
<gene>
    <name evidence="10" type="ORF">D0Z07_4313</name>
</gene>
<keyword evidence="5" id="KW-0539">Nucleus</keyword>
<dbReference type="PANTHER" id="PTHR47660">
    <property type="entry name" value="TRANSCRIPTION FACTOR WITH C2H2 AND ZN(2)-CYS(6) DNA BINDING DOMAIN (EUROFUNG)-RELATED-RELATED"/>
    <property type="match status" value="1"/>
</dbReference>
<evidence type="ECO:0000259" key="9">
    <source>
        <dbReference type="PROSITE" id="PS50157"/>
    </source>
</evidence>
<dbReference type="EMBL" id="VNKQ01000008">
    <property type="protein sequence ID" value="KAG0649493.1"/>
    <property type="molecule type" value="Genomic_DNA"/>
</dbReference>
<evidence type="ECO:0000256" key="6">
    <source>
        <dbReference type="PROSITE-ProRule" id="PRU00042"/>
    </source>
</evidence>
<evidence type="ECO:0000256" key="1">
    <source>
        <dbReference type="ARBA" id="ARBA00022723"/>
    </source>
</evidence>
<feature type="domain" description="Zn(2)-C6 fungal-type" evidence="8">
    <location>
        <begin position="46"/>
        <end position="76"/>
    </location>
</feature>
<evidence type="ECO:0000256" key="5">
    <source>
        <dbReference type="ARBA" id="ARBA00023242"/>
    </source>
</evidence>
<dbReference type="PROSITE" id="PS50048">
    <property type="entry name" value="ZN2_CY6_FUNGAL_2"/>
    <property type="match status" value="1"/>
</dbReference>
<dbReference type="Proteomes" id="UP000785200">
    <property type="component" value="Unassembled WGS sequence"/>
</dbReference>
<evidence type="ECO:0000256" key="2">
    <source>
        <dbReference type="ARBA" id="ARBA00022833"/>
    </source>
</evidence>
<dbReference type="CDD" id="cd00067">
    <property type="entry name" value="GAL4"/>
    <property type="match status" value="1"/>
</dbReference>
<evidence type="ECO:0000313" key="10">
    <source>
        <dbReference type="EMBL" id="KAG0649493.1"/>
    </source>
</evidence>
<evidence type="ECO:0000256" key="3">
    <source>
        <dbReference type="ARBA" id="ARBA00023015"/>
    </source>
</evidence>
<evidence type="ECO:0000259" key="8">
    <source>
        <dbReference type="PROSITE" id="PS50048"/>
    </source>
</evidence>
<reference evidence="10" key="1">
    <citation type="submission" date="2019-07" db="EMBL/GenBank/DDBJ databases">
        <title>Hyphodiscus hymeniophilus genome sequencing and assembly.</title>
        <authorList>
            <person name="Kramer G."/>
            <person name="Nodwell J."/>
        </authorList>
    </citation>
    <scope>NUCLEOTIDE SEQUENCE</scope>
    <source>
        <strain evidence="10">ATCC 34498</strain>
    </source>
</reference>
<dbReference type="Pfam" id="PF00172">
    <property type="entry name" value="Zn_clus"/>
    <property type="match status" value="1"/>
</dbReference>
<dbReference type="PRINTS" id="PR00755">
    <property type="entry name" value="AFLATOXINBRP"/>
</dbReference>
<dbReference type="GO" id="GO:0008270">
    <property type="term" value="F:zinc ion binding"/>
    <property type="evidence" value="ECO:0007669"/>
    <property type="project" value="UniProtKB-KW"/>
</dbReference>
<dbReference type="InterPro" id="IPR013087">
    <property type="entry name" value="Znf_C2H2_type"/>
</dbReference>
<dbReference type="InterPro" id="IPR001138">
    <property type="entry name" value="Zn2Cys6_DnaBD"/>
</dbReference>
<keyword evidence="11" id="KW-1185">Reference proteome</keyword>
<comment type="caution">
    <text evidence="10">The sequence shown here is derived from an EMBL/GenBank/DDBJ whole genome shotgun (WGS) entry which is preliminary data.</text>
</comment>
<dbReference type="PROSITE" id="PS50157">
    <property type="entry name" value="ZINC_FINGER_C2H2_2"/>
    <property type="match status" value="1"/>
</dbReference>
<dbReference type="SMART" id="SM00066">
    <property type="entry name" value="GAL4"/>
    <property type="match status" value="1"/>
</dbReference>
<keyword evidence="4" id="KW-0804">Transcription</keyword>
<name>A0A9P6VK58_9HELO</name>